<name>A0A518C5F2_9BACT</name>
<dbReference type="EMBL" id="CP036289">
    <property type="protein sequence ID" value="QDU74460.1"/>
    <property type="molecule type" value="Genomic_DNA"/>
</dbReference>
<keyword evidence="3" id="KW-1185">Reference proteome</keyword>
<sequence length="408" mass="45551" precursor="true">MYRTIIVMTFLLACIGCAHTQLGYQTVHQAHTVADVHTQQVLDNLAKFVHNPNALPHFSYPTQGSSEVNGSMGGTVGFNFLPSSLQNWNIGANGNRGMRENYTMTPINDPRKLELMRCAYQRAIAACCGGGDSNHCPNCDKRFNQFYLGTASPTPTQETFLGWNVFTYGDGKKKVFAVIPPPSVDEPNRDDIVYYDKESGQVVKDPTNLVPSIIKNNLATHTEKTGKITSECLYSPCWFYVGCKKDIPKCCAHVGEYCGTYVWVPESGVDQLTKLTITILDYAFYDAAKLSRPPTKVVEYYLDGRGNPTKKDDAIYKVMAQVGVNDDVRALNQTQNDILALRAERVEDIKAQRVRMGTNDSTIQELNEMSLPELGPRQDLYQPPTRTPFPSLLEFDQQLRNVAPIPAR</sequence>
<accession>A0A518C5F2</accession>
<evidence type="ECO:0000256" key="1">
    <source>
        <dbReference type="SAM" id="SignalP"/>
    </source>
</evidence>
<evidence type="ECO:0000313" key="3">
    <source>
        <dbReference type="Proteomes" id="UP000318626"/>
    </source>
</evidence>
<proteinExistence type="predicted"/>
<dbReference type="RefSeq" id="WP_144971418.1">
    <property type="nucleotide sequence ID" value="NZ_CP036289.1"/>
</dbReference>
<reference evidence="3" key="1">
    <citation type="submission" date="2019-02" db="EMBL/GenBank/DDBJ databases">
        <title>Deep-cultivation of Planctomycetes and their phenomic and genomic characterization uncovers novel biology.</title>
        <authorList>
            <person name="Wiegand S."/>
            <person name="Jogler M."/>
            <person name="Boedeker C."/>
            <person name="Pinto D."/>
            <person name="Vollmers J."/>
            <person name="Rivas-Marin E."/>
            <person name="Kohn T."/>
            <person name="Peeters S.H."/>
            <person name="Heuer A."/>
            <person name="Rast P."/>
            <person name="Oberbeckmann S."/>
            <person name="Bunk B."/>
            <person name="Jeske O."/>
            <person name="Meyerdierks A."/>
            <person name="Storesund J.E."/>
            <person name="Kallscheuer N."/>
            <person name="Luecker S."/>
            <person name="Lage O.M."/>
            <person name="Pohl T."/>
            <person name="Merkel B.J."/>
            <person name="Hornburger P."/>
            <person name="Mueller R.-W."/>
            <person name="Bruemmer F."/>
            <person name="Labrenz M."/>
            <person name="Spormann A.M."/>
            <person name="Op den Camp H."/>
            <person name="Overmann J."/>
            <person name="Amann R."/>
            <person name="Jetten M.S.M."/>
            <person name="Mascher T."/>
            <person name="Medema M.H."/>
            <person name="Devos D.P."/>
            <person name="Kaster A.-K."/>
            <person name="Ovreas L."/>
            <person name="Rohde M."/>
            <person name="Galperin M.Y."/>
            <person name="Jogler C."/>
        </authorList>
    </citation>
    <scope>NUCLEOTIDE SEQUENCE [LARGE SCALE GENOMIC DNA]</scope>
    <source>
        <strain evidence="3">Pan97</strain>
    </source>
</reference>
<organism evidence="2 3">
    <name type="scientific">Bremerella volcania</name>
    <dbReference type="NCBI Taxonomy" id="2527984"/>
    <lineage>
        <taxon>Bacteria</taxon>
        <taxon>Pseudomonadati</taxon>
        <taxon>Planctomycetota</taxon>
        <taxon>Planctomycetia</taxon>
        <taxon>Pirellulales</taxon>
        <taxon>Pirellulaceae</taxon>
        <taxon>Bremerella</taxon>
    </lineage>
</organism>
<feature type="chain" id="PRO_5021750576" evidence="1">
    <location>
        <begin position="21"/>
        <end position="408"/>
    </location>
</feature>
<dbReference type="Proteomes" id="UP000318626">
    <property type="component" value="Chromosome"/>
</dbReference>
<protein>
    <submittedName>
        <fullName evidence="2">Uncharacterized protein</fullName>
    </submittedName>
</protein>
<gene>
    <name evidence="2" type="ORF">Pan97_14680</name>
</gene>
<dbReference type="AlphaFoldDB" id="A0A518C5F2"/>
<feature type="signal peptide" evidence="1">
    <location>
        <begin position="1"/>
        <end position="20"/>
    </location>
</feature>
<keyword evidence="1" id="KW-0732">Signal</keyword>
<dbReference type="KEGG" id="bvo:Pan97_14680"/>
<dbReference type="OrthoDB" id="285735at2"/>
<evidence type="ECO:0000313" key="2">
    <source>
        <dbReference type="EMBL" id="QDU74460.1"/>
    </source>
</evidence>